<dbReference type="Proteomes" id="UP001408356">
    <property type="component" value="Unassembled WGS sequence"/>
</dbReference>
<feature type="transmembrane region" description="Helical" evidence="2">
    <location>
        <begin position="352"/>
        <end position="372"/>
    </location>
</feature>
<keyword evidence="2" id="KW-0812">Transmembrane</keyword>
<dbReference type="InterPro" id="IPR040030">
    <property type="entry name" value="Ribosomal_mL57"/>
</dbReference>
<feature type="transmembrane region" description="Helical" evidence="2">
    <location>
        <begin position="452"/>
        <end position="472"/>
    </location>
</feature>
<evidence type="ECO:0000256" key="2">
    <source>
        <dbReference type="SAM" id="Phobius"/>
    </source>
</evidence>
<keyword evidence="2" id="KW-0472">Membrane</keyword>
<comment type="caution">
    <text evidence="4">The sequence shown here is derived from an EMBL/GenBank/DDBJ whole genome shotgun (WGS) entry which is preliminary data.</text>
</comment>
<keyword evidence="5" id="KW-1185">Reference proteome</keyword>
<accession>A0ABR2UXJ7</accession>
<feature type="transmembrane region" description="Helical" evidence="2">
    <location>
        <begin position="393"/>
        <end position="413"/>
    </location>
</feature>
<feature type="region of interest" description="Disordered" evidence="1">
    <location>
        <begin position="31"/>
        <end position="64"/>
    </location>
</feature>
<evidence type="ECO:0000313" key="4">
    <source>
        <dbReference type="EMBL" id="KAK9419069.1"/>
    </source>
</evidence>
<keyword evidence="2" id="KW-1133">Transmembrane helix</keyword>
<dbReference type="Pfam" id="PF14622">
    <property type="entry name" value="Ribonucleas_3_3"/>
    <property type="match status" value="1"/>
</dbReference>
<feature type="compositionally biased region" description="Low complexity" evidence="1">
    <location>
        <begin position="36"/>
        <end position="53"/>
    </location>
</feature>
<feature type="transmembrane region" description="Helical" evidence="2">
    <location>
        <begin position="579"/>
        <end position="603"/>
    </location>
</feature>
<dbReference type="Gene3D" id="1.10.1520.10">
    <property type="entry name" value="Ribonuclease III domain"/>
    <property type="match status" value="1"/>
</dbReference>
<reference evidence="4 5" key="1">
    <citation type="journal article" date="2024" name="J. Plant Pathol.">
        <title>Sequence and assembly of the genome of Seiridium unicorne, isolate CBS 538.82, causal agent of cypress canker disease.</title>
        <authorList>
            <person name="Scali E."/>
            <person name="Rocca G.D."/>
            <person name="Danti R."/>
            <person name="Garbelotto M."/>
            <person name="Barberini S."/>
            <person name="Baroncelli R."/>
            <person name="Emiliani G."/>
        </authorList>
    </citation>
    <scope>NUCLEOTIDE SEQUENCE [LARGE SCALE GENOMIC DNA]</scope>
    <source>
        <strain evidence="4 5">BM-138-508</strain>
    </source>
</reference>
<feature type="transmembrane region" description="Helical" evidence="2">
    <location>
        <begin position="227"/>
        <end position="249"/>
    </location>
</feature>
<organism evidence="4 5">
    <name type="scientific">Seiridium unicorne</name>
    <dbReference type="NCBI Taxonomy" id="138068"/>
    <lineage>
        <taxon>Eukaryota</taxon>
        <taxon>Fungi</taxon>
        <taxon>Dikarya</taxon>
        <taxon>Ascomycota</taxon>
        <taxon>Pezizomycotina</taxon>
        <taxon>Sordariomycetes</taxon>
        <taxon>Xylariomycetidae</taxon>
        <taxon>Amphisphaeriales</taxon>
        <taxon>Sporocadaceae</taxon>
        <taxon>Seiridium</taxon>
    </lineage>
</organism>
<gene>
    <name evidence="4" type="ORF">SUNI508_01046</name>
</gene>
<evidence type="ECO:0000259" key="3">
    <source>
        <dbReference type="Pfam" id="PF14622"/>
    </source>
</evidence>
<feature type="transmembrane region" description="Helical" evidence="2">
    <location>
        <begin position="325"/>
        <end position="346"/>
    </location>
</feature>
<feature type="transmembrane region" description="Helical" evidence="2">
    <location>
        <begin position="519"/>
        <end position="541"/>
    </location>
</feature>
<sequence length="635" mass="70377">MSLNVSCTARRLASQSLRSCRSSQSGITSSLRPLVSTSSFSTSPSRSQEYAAAAPPPEDDAPRWARTPERMKAPFSQHITKNPKNSVWSVNTDPAKLDDALNNLLGKGGERLLPDELKWLAVTHKSFDQGRRGFNDRLAYLGRQIALTEAMQSILSETAGPLGEQTMDKDPFEGRREPFENAMLDKADRLTFQLPNSIFNLKSMQKLAVETGISEVVRWKPRQTESLRASGISVVMSGALYAIVGAVALQHGGKAASRLLNIRNKMEHTQQRRTHRPLVLRLRLPWLLIVPVLLAVLAIVMLVLHSDYNIPALYSQCRAHSRLHSLSRIPVIGPPSCFLISFFQFANASARSFARMSVILSFVSALLATNLVESARLCNKPSRVISKPTIPWLVFNLIGGVLVWDLVIVPSFLRRAKDIQAARESSRGERMREANSDLDREVRCLSSQVEVWAIPAAVVIGFVVPSLVMLIVNDPVSIAVWLFFPLWVAAIRYVVKVVGVNSVTDPEPYDLEARKWQLVGVYAVPVLCSVLAHGLLIWNLFSHDDRKEMTRATIRFIQIDVVIIGLTVLYWILVEAGVIVTLAFIGLSILLGPGAGLSAAWVLREKAIDRYTDGTEGHEDDVEETVNNEQTPLLS</sequence>
<name>A0ABR2UXJ7_9PEZI</name>
<feature type="transmembrane region" description="Helical" evidence="2">
    <location>
        <begin position="284"/>
        <end position="304"/>
    </location>
</feature>
<feature type="region of interest" description="Disordered" evidence="1">
    <location>
        <begin position="614"/>
        <end position="635"/>
    </location>
</feature>
<dbReference type="EMBL" id="JARVKF010000330">
    <property type="protein sequence ID" value="KAK9419069.1"/>
    <property type="molecule type" value="Genomic_DNA"/>
</dbReference>
<evidence type="ECO:0000313" key="5">
    <source>
        <dbReference type="Proteomes" id="UP001408356"/>
    </source>
</evidence>
<proteinExistence type="predicted"/>
<feature type="transmembrane region" description="Helical" evidence="2">
    <location>
        <begin position="553"/>
        <end position="573"/>
    </location>
</feature>
<dbReference type="PANTHER" id="PTHR28160:SF1">
    <property type="entry name" value="LARGE RIBOSOMAL SUBUNIT PROTEIN ML57"/>
    <property type="match status" value="1"/>
</dbReference>
<protein>
    <recommendedName>
        <fullName evidence="3">RNase III domain-containing protein</fullName>
    </recommendedName>
</protein>
<dbReference type="InterPro" id="IPR036389">
    <property type="entry name" value="RNase_III_sf"/>
</dbReference>
<evidence type="ECO:0000256" key="1">
    <source>
        <dbReference type="SAM" id="MobiDB-lite"/>
    </source>
</evidence>
<dbReference type="PANTHER" id="PTHR28160">
    <property type="entry name" value="54S RIBOSOMAL PROTEIN L15, MITOCHONDRIAL"/>
    <property type="match status" value="1"/>
</dbReference>
<feature type="transmembrane region" description="Helical" evidence="2">
    <location>
        <begin position="479"/>
        <end position="499"/>
    </location>
</feature>
<dbReference type="InterPro" id="IPR000999">
    <property type="entry name" value="RNase_III_dom"/>
</dbReference>
<feature type="domain" description="RNase III" evidence="3">
    <location>
        <begin position="115"/>
        <end position="260"/>
    </location>
</feature>